<organism evidence="2 3">
    <name type="scientific">Acidihalobacter aeolianus</name>
    <dbReference type="NCBI Taxonomy" id="2792603"/>
    <lineage>
        <taxon>Bacteria</taxon>
        <taxon>Pseudomonadati</taxon>
        <taxon>Pseudomonadota</taxon>
        <taxon>Gammaproteobacteria</taxon>
        <taxon>Chromatiales</taxon>
        <taxon>Ectothiorhodospiraceae</taxon>
        <taxon>Acidihalobacter</taxon>
    </lineage>
</organism>
<evidence type="ECO:0000313" key="2">
    <source>
        <dbReference type="EMBL" id="AOV16784.1"/>
    </source>
</evidence>
<dbReference type="PANTHER" id="PTHR43433:SF5">
    <property type="entry name" value="AB HYDROLASE-1 DOMAIN-CONTAINING PROTEIN"/>
    <property type="match status" value="1"/>
</dbReference>
<dbReference type="EMBL" id="CP017448">
    <property type="protein sequence ID" value="AOV16784.1"/>
    <property type="molecule type" value="Genomic_DNA"/>
</dbReference>
<dbReference type="InterPro" id="IPR000073">
    <property type="entry name" value="AB_hydrolase_1"/>
</dbReference>
<feature type="domain" description="AB hydrolase-1" evidence="1">
    <location>
        <begin position="181"/>
        <end position="245"/>
    </location>
</feature>
<dbReference type="InterPro" id="IPR026968">
    <property type="entry name" value="PcaD/CatD"/>
</dbReference>
<feature type="domain" description="AB hydrolase-1" evidence="1">
    <location>
        <begin position="22"/>
        <end position="130"/>
    </location>
</feature>
<dbReference type="Proteomes" id="UP000095342">
    <property type="component" value="Chromosome"/>
</dbReference>
<accession>A0A1D8K743</accession>
<sequence>MPVAEIDDLRLHYRQDGPEDAPVVVLSSSLGEALEMWNPQIPALSERFRVLRYDTRGHGRSSVPLGPYTIERLGRDVLGLLDALDIERANFCGLSLGGMTGIWLGSHAADRLERLVLCNTAAKLGSPEDWEARICQLAEGGMNAVIGTTMERWFTPGFRERERAECTAIQAMLNVTDPVGYAACCAAIRDMDQRTDLVRIGVPTLVIAGRHDPVTPPDAMRALAEGIPQAELVTLDAAHLSNVEAAEAFTRSLIGFLDKGAL</sequence>
<dbReference type="KEGG" id="aaeo:BJI67_06675"/>
<dbReference type="Gene3D" id="3.40.50.1820">
    <property type="entry name" value="alpha/beta hydrolase"/>
    <property type="match status" value="1"/>
</dbReference>
<dbReference type="PRINTS" id="PR00111">
    <property type="entry name" value="ABHYDROLASE"/>
</dbReference>
<evidence type="ECO:0000259" key="1">
    <source>
        <dbReference type="Pfam" id="PF00561"/>
    </source>
</evidence>
<dbReference type="SUPFAM" id="SSF53474">
    <property type="entry name" value="alpha/beta-Hydrolases"/>
    <property type="match status" value="1"/>
</dbReference>
<dbReference type="Pfam" id="PF00561">
    <property type="entry name" value="Abhydrolase_1"/>
    <property type="match status" value="2"/>
</dbReference>
<dbReference type="InterPro" id="IPR050471">
    <property type="entry name" value="AB_hydrolase"/>
</dbReference>
<protein>
    <submittedName>
        <fullName evidence="2">3-oxoadipate enol-lactonase</fullName>
    </submittedName>
</protein>
<keyword evidence="3" id="KW-1185">Reference proteome</keyword>
<dbReference type="GO" id="GO:0042952">
    <property type="term" value="P:beta-ketoadipate pathway"/>
    <property type="evidence" value="ECO:0007669"/>
    <property type="project" value="InterPro"/>
</dbReference>
<dbReference type="NCBIfam" id="TIGR02427">
    <property type="entry name" value="protocat_pcaD"/>
    <property type="match status" value="1"/>
</dbReference>
<dbReference type="InterPro" id="IPR029058">
    <property type="entry name" value="AB_hydrolase_fold"/>
</dbReference>
<evidence type="ECO:0000313" key="3">
    <source>
        <dbReference type="Proteomes" id="UP000095342"/>
    </source>
</evidence>
<dbReference type="AlphaFoldDB" id="A0A1D8K743"/>
<name>A0A1D8K743_9GAMM</name>
<dbReference type="GO" id="GO:0047570">
    <property type="term" value="F:3-oxoadipate enol-lactonase activity"/>
    <property type="evidence" value="ECO:0007669"/>
    <property type="project" value="InterPro"/>
</dbReference>
<dbReference type="RefSeq" id="WP_070072368.1">
    <property type="nucleotide sequence ID" value="NZ_CP017448.1"/>
</dbReference>
<gene>
    <name evidence="2" type="ORF">BJI67_06675</name>
</gene>
<reference evidence="2 3" key="1">
    <citation type="submission" date="2016-09" db="EMBL/GenBank/DDBJ databases">
        <title>Acidihalobacter prosperus V6 (DSM14174).</title>
        <authorList>
            <person name="Khaleque H.N."/>
            <person name="Ramsay J.P."/>
            <person name="Murphy R.J.T."/>
            <person name="Kaksonen A.H."/>
            <person name="Boxall N.J."/>
            <person name="Watkin E.L.J."/>
        </authorList>
    </citation>
    <scope>NUCLEOTIDE SEQUENCE [LARGE SCALE GENOMIC DNA]</scope>
    <source>
        <strain evidence="2 3">V6</strain>
    </source>
</reference>
<proteinExistence type="predicted"/>
<dbReference type="PANTHER" id="PTHR43433">
    <property type="entry name" value="HYDROLASE, ALPHA/BETA FOLD FAMILY PROTEIN"/>
    <property type="match status" value="1"/>
</dbReference>